<evidence type="ECO:0000313" key="3">
    <source>
        <dbReference type="Proteomes" id="UP000283509"/>
    </source>
</evidence>
<feature type="region of interest" description="Disordered" evidence="1">
    <location>
        <begin position="1"/>
        <end position="76"/>
    </location>
</feature>
<evidence type="ECO:0000256" key="1">
    <source>
        <dbReference type="SAM" id="MobiDB-lite"/>
    </source>
</evidence>
<accession>A0A3R7PHP6</accession>
<protein>
    <submittedName>
        <fullName evidence="2">Uncharacterized protein</fullName>
    </submittedName>
</protein>
<keyword evidence="3" id="KW-1185">Reference proteome</keyword>
<feature type="compositionally biased region" description="Basic and acidic residues" evidence="1">
    <location>
        <begin position="355"/>
        <end position="431"/>
    </location>
</feature>
<feature type="compositionally biased region" description="Basic residues" evidence="1">
    <location>
        <begin position="1"/>
        <end position="11"/>
    </location>
</feature>
<evidence type="ECO:0000313" key="2">
    <source>
        <dbReference type="EMBL" id="ROT72194.1"/>
    </source>
</evidence>
<feature type="region of interest" description="Disordered" evidence="1">
    <location>
        <begin position="251"/>
        <end position="436"/>
    </location>
</feature>
<sequence>MPDRRRQRHQRTRQDAGVRDDPVGASNRDEVRPKAPPPETTRPERQGGSGVSYAEPKEYEAVTIMPDKDAPSEPQKYRRREVISNWSRYEELPPDEELEDGEDYMIGEDFSTILEQQANSADGGFFKMKGEKMWDDTEISILTSHGLGALNVADLVAAFNTIPLHEKLNIPEEALPKRVVKHYVNLAEDHLKLYKPSSGYADCMDINEKILQSLKISEDEPLTLANDEEADDRQCSKNAVDVALTLGSEFAPEPDDVDLDTLIREPSPEKRPSPVKEMKRRVKETTPEASFMKEVSPLKEISPMKEIPQVSNETNSMTEEPKVEEMPKVDSEVTHVPKERRRGRREANASAQNNKKSENEKLKEVRDKSPKEKVKEKSPREKRKEKGHKEHVKEKSPREHVKEKSPREHVKEKSPREQVKEKSPQQVKEKSLQQQVKEMIHKEQVKETNLIIPDFSMTKKADNNDSPMEFNFGLLRASASALSESKKTVKDEKKEFQLPTPLKLEEKEESVPEGPVIDLDEPVKAEKPVLLLSKTEADDLEDWLDSVLDD</sequence>
<dbReference type="Proteomes" id="UP000283509">
    <property type="component" value="Unassembled WGS sequence"/>
</dbReference>
<feature type="region of interest" description="Disordered" evidence="1">
    <location>
        <begin position="483"/>
        <end position="522"/>
    </location>
</feature>
<reference evidence="2 3" key="1">
    <citation type="submission" date="2018-04" db="EMBL/GenBank/DDBJ databases">
        <authorList>
            <person name="Zhang X."/>
            <person name="Yuan J."/>
            <person name="Li F."/>
            <person name="Xiang J."/>
        </authorList>
    </citation>
    <scope>NUCLEOTIDE SEQUENCE [LARGE SCALE GENOMIC DNA]</scope>
    <source>
        <tissue evidence="2">Muscle</tissue>
    </source>
</reference>
<comment type="caution">
    <text evidence="2">The sequence shown here is derived from an EMBL/GenBank/DDBJ whole genome shotgun (WGS) entry which is preliminary data.</text>
</comment>
<proteinExistence type="predicted"/>
<dbReference type="EMBL" id="QCYY01002194">
    <property type="protein sequence ID" value="ROT72194.1"/>
    <property type="molecule type" value="Genomic_DNA"/>
</dbReference>
<organism evidence="2 3">
    <name type="scientific">Penaeus vannamei</name>
    <name type="common">Whiteleg shrimp</name>
    <name type="synonym">Litopenaeus vannamei</name>
    <dbReference type="NCBI Taxonomy" id="6689"/>
    <lineage>
        <taxon>Eukaryota</taxon>
        <taxon>Metazoa</taxon>
        <taxon>Ecdysozoa</taxon>
        <taxon>Arthropoda</taxon>
        <taxon>Crustacea</taxon>
        <taxon>Multicrustacea</taxon>
        <taxon>Malacostraca</taxon>
        <taxon>Eumalacostraca</taxon>
        <taxon>Eucarida</taxon>
        <taxon>Decapoda</taxon>
        <taxon>Dendrobranchiata</taxon>
        <taxon>Penaeoidea</taxon>
        <taxon>Penaeidae</taxon>
        <taxon>Penaeus</taxon>
    </lineage>
</organism>
<dbReference type="InterPro" id="IPR026187">
    <property type="entry name" value="Aven"/>
</dbReference>
<name>A0A3R7PHP6_PENVA</name>
<reference evidence="2 3" key="2">
    <citation type="submission" date="2019-01" db="EMBL/GenBank/DDBJ databases">
        <title>The decoding of complex shrimp genome reveals the adaptation for benthos swimmer, frequently molting mechanism and breeding impact on genome.</title>
        <authorList>
            <person name="Sun Y."/>
            <person name="Gao Y."/>
            <person name="Yu Y."/>
        </authorList>
    </citation>
    <scope>NUCLEOTIDE SEQUENCE [LARGE SCALE GENOMIC DNA]</scope>
    <source>
        <tissue evidence="2">Muscle</tissue>
    </source>
</reference>
<dbReference type="PANTHER" id="PTHR16524">
    <property type="entry name" value="CELL DEATH REGULATOR AVEN"/>
    <property type="match status" value="1"/>
</dbReference>
<feature type="compositionally biased region" description="Basic and acidic residues" evidence="1">
    <location>
        <begin position="12"/>
        <end position="33"/>
    </location>
</feature>
<feature type="compositionally biased region" description="Basic and acidic residues" evidence="1">
    <location>
        <begin position="55"/>
        <end position="71"/>
    </location>
</feature>
<dbReference type="PANTHER" id="PTHR16524:SF2">
    <property type="entry name" value="CELL DEATH REGULATOR AVEN"/>
    <property type="match status" value="1"/>
</dbReference>
<dbReference type="OrthoDB" id="6362699at2759"/>
<gene>
    <name evidence="2" type="ORF">C7M84_009437</name>
</gene>
<feature type="compositionally biased region" description="Polar residues" evidence="1">
    <location>
        <begin position="309"/>
        <end position="318"/>
    </location>
</feature>
<feature type="compositionally biased region" description="Basic and acidic residues" evidence="1">
    <location>
        <begin position="484"/>
        <end position="496"/>
    </location>
</feature>
<dbReference type="GO" id="GO:0010972">
    <property type="term" value="P:negative regulation of G2/M transition of mitotic cell cycle"/>
    <property type="evidence" value="ECO:0007669"/>
    <property type="project" value="TreeGrafter"/>
</dbReference>
<dbReference type="AlphaFoldDB" id="A0A3R7PHP6"/>
<dbReference type="STRING" id="6689.A0A3R7PHP6"/>
<feature type="compositionally biased region" description="Basic and acidic residues" evidence="1">
    <location>
        <begin position="319"/>
        <end position="337"/>
    </location>
</feature>
<feature type="compositionally biased region" description="Basic and acidic residues" evidence="1">
    <location>
        <begin position="261"/>
        <end position="277"/>
    </location>
</feature>